<dbReference type="EMBL" id="LJZV01000024">
    <property type="protein sequence ID" value="KZD89327.1"/>
    <property type="molecule type" value="Genomic_DNA"/>
</dbReference>
<evidence type="ECO:0000313" key="2">
    <source>
        <dbReference type="Proteomes" id="UP000076442"/>
    </source>
</evidence>
<dbReference type="InterPro" id="IPR006450">
    <property type="entry name" value="Phage_HK97_gp6-like"/>
</dbReference>
<dbReference type="CDD" id="cd08054">
    <property type="entry name" value="gp6"/>
    <property type="match status" value="1"/>
</dbReference>
<dbReference type="AlphaFoldDB" id="A0AAP1E259"/>
<evidence type="ECO:0000313" key="1">
    <source>
        <dbReference type="EMBL" id="KZD89327.1"/>
    </source>
</evidence>
<accession>A0AAP1E259</accession>
<name>A0AAP1E259_BACIU</name>
<protein>
    <submittedName>
        <fullName evidence="1">Phage protein</fullName>
    </submittedName>
</protein>
<proteinExistence type="predicted"/>
<reference evidence="1 2" key="1">
    <citation type="submission" date="2015-09" db="EMBL/GenBank/DDBJ databases">
        <title>Spore heat resistance.</title>
        <authorList>
            <person name="Boekhorst J."/>
            <person name="Berendsen E.M."/>
            <person name="Wells-Bennik M.H."/>
            <person name="Kuipers O.P."/>
        </authorList>
    </citation>
    <scope>NUCLEOTIDE SEQUENCE [LARGE SCALE GENOMIC DNA]</scope>
    <source>
        <strain evidence="1 2">B4122</strain>
    </source>
</reference>
<comment type="caution">
    <text evidence="1">The sequence shown here is derived from an EMBL/GenBank/DDBJ whole genome shotgun (WGS) entry which is preliminary data.</text>
</comment>
<organism evidence="1 2">
    <name type="scientific">Bacillus subtilis</name>
    <dbReference type="NCBI Taxonomy" id="1423"/>
    <lineage>
        <taxon>Bacteria</taxon>
        <taxon>Bacillati</taxon>
        <taxon>Bacillota</taxon>
        <taxon>Bacilli</taxon>
        <taxon>Bacillales</taxon>
        <taxon>Bacillaceae</taxon>
        <taxon>Bacillus</taxon>
    </lineage>
</organism>
<dbReference type="Proteomes" id="UP000076442">
    <property type="component" value="Unassembled WGS sequence"/>
</dbReference>
<gene>
    <name evidence="1" type="ORF">B4122_3713</name>
</gene>
<sequence length="84" mass="9216">MKLDDSEEESLLSFYLESATNYIKAATGYENDHLIILLAGIFYEYRVTEKSMALAVDALTPLIISAEMRGEDGGSESGESETSN</sequence>
<dbReference type="NCBIfam" id="TIGR01560">
    <property type="entry name" value="put_DNA_pack"/>
    <property type="match status" value="1"/>
</dbReference>